<dbReference type="OrthoDB" id="5293309at2"/>
<comment type="caution">
    <text evidence="1">The sequence shown here is derived from an EMBL/GenBank/DDBJ whole genome shotgun (WGS) entry which is preliminary data.</text>
</comment>
<keyword evidence="2" id="KW-1185">Reference proteome</keyword>
<dbReference type="InterPro" id="IPR038590">
    <property type="entry name" value="YaeQ_sf"/>
</dbReference>
<dbReference type="RefSeq" id="WP_126776131.1">
    <property type="nucleotide sequence ID" value="NZ_PIPM01000002.1"/>
</dbReference>
<dbReference type="PIRSF" id="PIRSF011484">
    <property type="entry name" value="YaeQ"/>
    <property type="match status" value="1"/>
</dbReference>
<evidence type="ECO:0008006" key="3">
    <source>
        <dbReference type="Google" id="ProtNLM"/>
    </source>
</evidence>
<name>A0A432WQE5_9GAMM</name>
<sequence length="180" mass="20206">MALQATPYKISLDISDVDRGVYEAVKFTIARHPSETELRLVARILAYALFYHEYLSFGRGLSDTDEAALWQVNLSGEIDHWIDVGQPDADRMIRASRKAPKMSVLAYGNLRIWSEKTIPKIAHLSNVTVLGLPETLHAELATQVSRNTHWGVMITDNVLYVSHDSGQIEIPLQNLHGARD</sequence>
<dbReference type="Gene3D" id="3.10.640.10">
    <property type="entry name" value="Restriction endonuclease-like alpha-beta roll domain"/>
    <property type="match status" value="1"/>
</dbReference>
<dbReference type="SUPFAM" id="SSF52980">
    <property type="entry name" value="Restriction endonuclease-like"/>
    <property type="match status" value="1"/>
</dbReference>
<gene>
    <name evidence="1" type="ORF">CWE11_03070</name>
</gene>
<dbReference type="SMART" id="SM01322">
    <property type="entry name" value="YaeQ"/>
    <property type="match status" value="1"/>
</dbReference>
<dbReference type="Pfam" id="PF07152">
    <property type="entry name" value="YaeQ"/>
    <property type="match status" value="1"/>
</dbReference>
<dbReference type="PANTHER" id="PTHR38784">
    <property type="entry name" value="SUCROSE PHOSPHORYLASE"/>
    <property type="match status" value="1"/>
</dbReference>
<dbReference type="InterPro" id="IPR009822">
    <property type="entry name" value="YaeQ"/>
</dbReference>
<accession>A0A432WQE5</accession>
<reference evidence="1 2" key="1">
    <citation type="journal article" date="2011" name="Front. Microbiol.">
        <title>Genomic signatures of strain selection and enhancement in Bacillus atrophaeus var. globigii, a historical biowarfare simulant.</title>
        <authorList>
            <person name="Gibbons H.S."/>
            <person name="Broomall S.M."/>
            <person name="McNew L.A."/>
            <person name="Daligault H."/>
            <person name="Chapman C."/>
            <person name="Bruce D."/>
            <person name="Karavis M."/>
            <person name="Krepps M."/>
            <person name="McGregor P.A."/>
            <person name="Hong C."/>
            <person name="Park K.H."/>
            <person name="Akmal A."/>
            <person name="Feldman A."/>
            <person name="Lin J.S."/>
            <person name="Chang W.E."/>
            <person name="Higgs B.W."/>
            <person name="Demirev P."/>
            <person name="Lindquist J."/>
            <person name="Liem A."/>
            <person name="Fochler E."/>
            <person name="Read T.D."/>
            <person name="Tapia R."/>
            <person name="Johnson S."/>
            <person name="Bishop-Lilly K.A."/>
            <person name="Detter C."/>
            <person name="Han C."/>
            <person name="Sozhamannan S."/>
            <person name="Rosenzweig C.N."/>
            <person name="Skowronski E.W."/>
        </authorList>
    </citation>
    <scope>NUCLEOTIDE SEQUENCE [LARGE SCALE GENOMIC DNA]</scope>
    <source>
        <strain evidence="1 2">GYP-17</strain>
    </source>
</reference>
<evidence type="ECO:0000313" key="1">
    <source>
        <dbReference type="EMBL" id="RUO35897.1"/>
    </source>
</evidence>
<organism evidence="1 2">
    <name type="scientific">Aliidiomarina sanyensis</name>
    <dbReference type="NCBI Taxonomy" id="1249555"/>
    <lineage>
        <taxon>Bacteria</taxon>
        <taxon>Pseudomonadati</taxon>
        <taxon>Pseudomonadota</taxon>
        <taxon>Gammaproteobacteria</taxon>
        <taxon>Alteromonadales</taxon>
        <taxon>Idiomarinaceae</taxon>
        <taxon>Aliidiomarina</taxon>
    </lineage>
</organism>
<dbReference type="Proteomes" id="UP000288405">
    <property type="component" value="Unassembled WGS sequence"/>
</dbReference>
<proteinExistence type="predicted"/>
<dbReference type="EMBL" id="PIPM01000002">
    <property type="protein sequence ID" value="RUO35897.1"/>
    <property type="molecule type" value="Genomic_DNA"/>
</dbReference>
<protein>
    <recommendedName>
        <fullName evidence="3">YaeQ family protein</fullName>
    </recommendedName>
</protein>
<dbReference type="AlphaFoldDB" id="A0A432WQE5"/>
<dbReference type="InterPro" id="IPR011335">
    <property type="entry name" value="Restrct_endonuc-II-like"/>
</dbReference>
<dbReference type="PANTHER" id="PTHR38784:SF1">
    <property type="entry name" value="SUCROSE PHOSPHORYLASE"/>
    <property type="match status" value="1"/>
</dbReference>
<evidence type="ECO:0000313" key="2">
    <source>
        <dbReference type="Proteomes" id="UP000288405"/>
    </source>
</evidence>